<feature type="domain" description="Ubiquitin-like" evidence="1">
    <location>
        <begin position="208"/>
        <end position="290"/>
    </location>
</feature>
<keyword evidence="3" id="KW-1185">Reference proteome</keyword>
<dbReference type="Proteomes" id="UP000772434">
    <property type="component" value="Unassembled WGS sequence"/>
</dbReference>
<organism evidence="2 3">
    <name type="scientific">Rhodocollybia butyracea</name>
    <dbReference type="NCBI Taxonomy" id="206335"/>
    <lineage>
        <taxon>Eukaryota</taxon>
        <taxon>Fungi</taxon>
        <taxon>Dikarya</taxon>
        <taxon>Basidiomycota</taxon>
        <taxon>Agaricomycotina</taxon>
        <taxon>Agaricomycetes</taxon>
        <taxon>Agaricomycetidae</taxon>
        <taxon>Agaricales</taxon>
        <taxon>Marasmiineae</taxon>
        <taxon>Omphalotaceae</taxon>
        <taxon>Rhodocollybia</taxon>
    </lineage>
</organism>
<dbReference type="InterPro" id="IPR054464">
    <property type="entry name" value="ULD_fung"/>
</dbReference>
<protein>
    <recommendedName>
        <fullName evidence="1">Ubiquitin-like domain-containing protein</fullName>
    </recommendedName>
</protein>
<evidence type="ECO:0000313" key="2">
    <source>
        <dbReference type="EMBL" id="KAF9072650.1"/>
    </source>
</evidence>
<dbReference type="Pfam" id="PF22893">
    <property type="entry name" value="ULD_2"/>
    <property type="match status" value="1"/>
</dbReference>
<sequence>MGYMRPSRYPFVLPYALSSQPSVAFSLIAMNILGKVIAVRKFWKKPNTAPGLTGQDPVTHNSTTKKSRKFLSAVEPGLGLAAQIAPAIPVAGTPLKASIEGLLVVLRSIKTRNKNKEDVDHLVQRLQSLDSAISEELPPTAPISILKQRDELAHFYYSSDIKQTIAECTVEVDWHLQDYTLPAVMQTMNMLQVFFESQGQPSSFVQEHIVSVKDATGREFNILVEQCQSHEQFMSVLASYFKNTNRDEVLRGFINRGAYVLYVQDGTDVTQLERWGGVQAGARIIMTAVFEQPYQWAQTDQYRCPRPQCQTWNDSKEENNGWINW</sequence>
<accession>A0A9P5Q237</accession>
<dbReference type="AlphaFoldDB" id="A0A9P5Q237"/>
<dbReference type="EMBL" id="JADNRY010000023">
    <property type="protein sequence ID" value="KAF9072650.1"/>
    <property type="molecule type" value="Genomic_DNA"/>
</dbReference>
<evidence type="ECO:0000313" key="3">
    <source>
        <dbReference type="Proteomes" id="UP000772434"/>
    </source>
</evidence>
<dbReference type="OrthoDB" id="3058759at2759"/>
<name>A0A9P5Q237_9AGAR</name>
<gene>
    <name evidence="2" type="ORF">BDP27DRAFT_1360959</name>
</gene>
<evidence type="ECO:0000259" key="1">
    <source>
        <dbReference type="Pfam" id="PF22893"/>
    </source>
</evidence>
<proteinExistence type="predicted"/>
<reference evidence="2" key="1">
    <citation type="submission" date="2020-11" db="EMBL/GenBank/DDBJ databases">
        <authorList>
            <consortium name="DOE Joint Genome Institute"/>
            <person name="Ahrendt S."/>
            <person name="Riley R."/>
            <person name="Andreopoulos W."/>
            <person name="Labutti K."/>
            <person name="Pangilinan J."/>
            <person name="Ruiz-Duenas F.J."/>
            <person name="Barrasa J.M."/>
            <person name="Sanchez-Garcia M."/>
            <person name="Camarero S."/>
            <person name="Miyauchi S."/>
            <person name="Serrano A."/>
            <person name="Linde D."/>
            <person name="Babiker R."/>
            <person name="Drula E."/>
            <person name="Ayuso-Fernandez I."/>
            <person name="Pacheco R."/>
            <person name="Padilla G."/>
            <person name="Ferreira P."/>
            <person name="Barriuso J."/>
            <person name="Kellner H."/>
            <person name="Castanera R."/>
            <person name="Alfaro M."/>
            <person name="Ramirez L."/>
            <person name="Pisabarro A.G."/>
            <person name="Kuo A."/>
            <person name="Tritt A."/>
            <person name="Lipzen A."/>
            <person name="He G."/>
            <person name="Yan M."/>
            <person name="Ng V."/>
            <person name="Cullen D."/>
            <person name="Martin F."/>
            <person name="Rosso M.-N."/>
            <person name="Henrissat B."/>
            <person name="Hibbett D."/>
            <person name="Martinez A.T."/>
            <person name="Grigoriev I.V."/>
        </authorList>
    </citation>
    <scope>NUCLEOTIDE SEQUENCE</scope>
    <source>
        <strain evidence="2">AH 40177</strain>
    </source>
</reference>
<comment type="caution">
    <text evidence="2">The sequence shown here is derived from an EMBL/GenBank/DDBJ whole genome shotgun (WGS) entry which is preliminary data.</text>
</comment>